<dbReference type="InterPro" id="IPR029034">
    <property type="entry name" value="Cystine-knot_cytokine"/>
</dbReference>
<comment type="caution">
    <text evidence="3">The sequence shown here is derived from an EMBL/GenBank/DDBJ whole genome shotgun (WGS) entry which is preliminary data.</text>
</comment>
<dbReference type="Pfam" id="PF16077">
    <property type="entry name" value="Spaetzle"/>
    <property type="match status" value="1"/>
</dbReference>
<protein>
    <recommendedName>
        <fullName evidence="2">Spaetzle domain-containing protein</fullName>
    </recommendedName>
</protein>
<organism evidence="3 4">
    <name type="scientific">Pieris macdunnoughi</name>
    <dbReference type="NCBI Taxonomy" id="345717"/>
    <lineage>
        <taxon>Eukaryota</taxon>
        <taxon>Metazoa</taxon>
        <taxon>Ecdysozoa</taxon>
        <taxon>Arthropoda</taxon>
        <taxon>Hexapoda</taxon>
        <taxon>Insecta</taxon>
        <taxon>Pterygota</taxon>
        <taxon>Neoptera</taxon>
        <taxon>Endopterygota</taxon>
        <taxon>Lepidoptera</taxon>
        <taxon>Glossata</taxon>
        <taxon>Ditrysia</taxon>
        <taxon>Papilionoidea</taxon>
        <taxon>Pieridae</taxon>
        <taxon>Pierinae</taxon>
        <taxon>Pieris</taxon>
    </lineage>
</organism>
<dbReference type="InterPro" id="IPR032104">
    <property type="entry name" value="Spaetzle"/>
</dbReference>
<name>A0A821PSP8_9NEOP</name>
<evidence type="ECO:0000259" key="2">
    <source>
        <dbReference type="Pfam" id="PF16077"/>
    </source>
</evidence>
<keyword evidence="1" id="KW-0732">Signal</keyword>
<dbReference type="OrthoDB" id="7035242at2759"/>
<sequence length="193" mass="22319">MQLCLILIATGCAIINASPSNMAKLNAIKFPEHHDDDVPEPCRNLTYCTIPPKNYPFKEFNEMFKFYKPAPQPKLVLSPVSINTRGEFDDDCETKISYDPLYKVREKRGNEWRNVIQASEHDYIQSVRLETCQKTEATCFSHLEELQDSYSTFCFQKYNVWKVLVEKPGHAPEEIEAELPVCCSCHYKSKQLV</sequence>
<evidence type="ECO:0000313" key="3">
    <source>
        <dbReference type="EMBL" id="CAF4813467.1"/>
    </source>
</evidence>
<dbReference type="EMBL" id="CAJOBZ010000007">
    <property type="protein sequence ID" value="CAF4813467.1"/>
    <property type="molecule type" value="Genomic_DNA"/>
</dbReference>
<reference evidence="3" key="1">
    <citation type="submission" date="2021-02" db="EMBL/GenBank/DDBJ databases">
        <authorList>
            <person name="Steward A R."/>
        </authorList>
    </citation>
    <scope>NUCLEOTIDE SEQUENCE</scope>
</reference>
<evidence type="ECO:0000256" key="1">
    <source>
        <dbReference type="SAM" id="SignalP"/>
    </source>
</evidence>
<dbReference type="Gene3D" id="2.10.90.10">
    <property type="entry name" value="Cystine-knot cytokines"/>
    <property type="match status" value="1"/>
</dbReference>
<evidence type="ECO:0000313" key="4">
    <source>
        <dbReference type="Proteomes" id="UP000663880"/>
    </source>
</evidence>
<accession>A0A821PSP8</accession>
<feature type="chain" id="PRO_5032469976" description="Spaetzle domain-containing protein" evidence="1">
    <location>
        <begin position="18"/>
        <end position="193"/>
    </location>
</feature>
<keyword evidence="4" id="KW-1185">Reference proteome</keyword>
<feature type="signal peptide" evidence="1">
    <location>
        <begin position="1"/>
        <end position="17"/>
    </location>
</feature>
<proteinExistence type="predicted"/>
<dbReference type="Proteomes" id="UP000663880">
    <property type="component" value="Unassembled WGS sequence"/>
</dbReference>
<dbReference type="SUPFAM" id="SSF57501">
    <property type="entry name" value="Cystine-knot cytokines"/>
    <property type="match status" value="1"/>
</dbReference>
<dbReference type="AlphaFoldDB" id="A0A821PSP8"/>
<feature type="domain" description="Spaetzle" evidence="2">
    <location>
        <begin position="106"/>
        <end position="187"/>
    </location>
</feature>
<gene>
    <name evidence="3" type="ORF">PMACD_LOCUS4185</name>
</gene>